<dbReference type="OrthoDB" id="9806524at2"/>
<organism evidence="1 2">
    <name type="scientific">Aliikangiella marina</name>
    <dbReference type="NCBI Taxonomy" id="1712262"/>
    <lineage>
        <taxon>Bacteria</taxon>
        <taxon>Pseudomonadati</taxon>
        <taxon>Pseudomonadota</taxon>
        <taxon>Gammaproteobacteria</taxon>
        <taxon>Oceanospirillales</taxon>
        <taxon>Pleioneaceae</taxon>
        <taxon>Aliikangiella</taxon>
    </lineage>
</organism>
<name>A0A545TBM8_9GAMM</name>
<comment type="caution">
    <text evidence="1">The sequence shown here is derived from an EMBL/GenBank/DDBJ whole genome shotgun (WGS) entry which is preliminary data.</text>
</comment>
<evidence type="ECO:0000313" key="2">
    <source>
        <dbReference type="Proteomes" id="UP000317839"/>
    </source>
</evidence>
<dbReference type="EMBL" id="VIKR01000002">
    <property type="protein sequence ID" value="TQV74615.1"/>
    <property type="molecule type" value="Genomic_DNA"/>
</dbReference>
<protein>
    <submittedName>
        <fullName evidence="1">SapC family protein</fullName>
    </submittedName>
</protein>
<dbReference type="InterPro" id="IPR010836">
    <property type="entry name" value="SapC"/>
</dbReference>
<gene>
    <name evidence="1" type="ORF">FLL45_06525</name>
</gene>
<dbReference type="Pfam" id="PF07277">
    <property type="entry name" value="SapC"/>
    <property type="match status" value="1"/>
</dbReference>
<sequence>MEPKIEQLNSNQHKNIKLVVNQDFSHVANHHVAPVIAQEIPSLSSDLPVAFIKNSSTGQYLCVAILGFKEEENLLVKDGKWTGPLVPAGYTHHPLSLIPLPEDKKQYTLTIDLASKAITDEGEALFTENGEPTEYLEKRRKSLETYYAYAMATDDFTKTLVEMELLEEKQFSFQVGEDKRSVNGLFVINEDKFNQLSDEKFIELRKKGYLAPMYAHMLSLAQIPRLVKRISEK</sequence>
<keyword evidence="2" id="KW-1185">Reference proteome</keyword>
<dbReference type="Proteomes" id="UP000317839">
    <property type="component" value="Unassembled WGS sequence"/>
</dbReference>
<dbReference type="AlphaFoldDB" id="A0A545TBM8"/>
<reference evidence="1 2" key="1">
    <citation type="submission" date="2019-06" db="EMBL/GenBank/DDBJ databases">
        <title>Draft genome of Aliikangiella marina GYP-15.</title>
        <authorList>
            <person name="Wang G."/>
        </authorList>
    </citation>
    <scope>NUCLEOTIDE SEQUENCE [LARGE SCALE GENOMIC DNA]</scope>
    <source>
        <strain evidence="1 2">GYP-15</strain>
    </source>
</reference>
<proteinExistence type="predicted"/>
<evidence type="ECO:0000313" key="1">
    <source>
        <dbReference type="EMBL" id="TQV74615.1"/>
    </source>
</evidence>
<dbReference type="RefSeq" id="WP_142941230.1">
    <property type="nucleotide sequence ID" value="NZ_VIKR01000002.1"/>
</dbReference>
<accession>A0A545TBM8</accession>